<keyword evidence="2" id="KW-1185">Reference proteome</keyword>
<gene>
    <name evidence="1" type="ORF">LIER_43531</name>
</gene>
<protein>
    <submittedName>
        <fullName evidence="1">Uncharacterized protein</fullName>
    </submittedName>
</protein>
<organism evidence="1 2">
    <name type="scientific">Lithospermum erythrorhizon</name>
    <name type="common">Purple gromwell</name>
    <name type="synonym">Lithospermum officinale var. erythrorhizon</name>
    <dbReference type="NCBI Taxonomy" id="34254"/>
    <lineage>
        <taxon>Eukaryota</taxon>
        <taxon>Viridiplantae</taxon>
        <taxon>Streptophyta</taxon>
        <taxon>Embryophyta</taxon>
        <taxon>Tracheophyta</taxon>
        <taxon>Spermatophyta</taxon>
        <taxon>Magnoliopsida</taxon>
        <taxon>eudicotyledons</taxon>
        <taxon>Gunneridae</taxon>
        <taxon>Pentapetalae</taxon>
        <taxon>asterids</taxon>
        <taxon>lamiids</taxon>
        <taxon>Boraginales</taxon>
        <taxon>Boraginaceae</taxon>
        <taxon>Boraginoideae</taxon>
        <taxon>Lithospermeae</taxon>
        <taxon>Lithospermum</taxon>
    </lineage>
</organism>
<evidence type="ECO:0000313" key="2">
    <source>
        <dbReference type="Proteomes" id="UP001454036"/>
    </source>
</evidence>
<accession>A0AAV3Q9B2</accession>
<name>A0AAV3Q9B2_LITER</name>
<dbReference type="Proteomes" id="UP001454036">
    <property type="component" value="Unassembled WGS sequence"/>
</dbReference>
<reference evidence="1 2" key="1">
    <citation type="submission" date="2024-01" db="EMBL/GenBank/DDBJ databases">
        <title>The complete chloroplast genome sequence of Lithospermum erythrorhizon: insights into the phylogenetic relationship among Boraginaceae species and the maternal lineages of purple gromwells.</title>
        <authorList>
            <person name="Okada T."/>
            <person name="Watanabe K."/>
        </authorList>
    </citation>
    <scope>NUCLEOTIDE SEQUENCE [LARGE SCALE GENOMIC DNA]</scope>
</reference>
<dbReference type="EMBL" id="BAABME010036026">
    <property type="protein sequence ID" value="GAA0160570.1"/>
    <property type="molecule type" value="Genomic_DNA"/>
</dbReference>
<dbReference type="AlphaFoldDB" id="A0AAV3Q9B2"/>
<proteinExistence type="predicted"/>
<sequence length="75" mass="8196">MMIRDFYGDGVDFWDVWVKILGGGRKISGGGNFMVVGGGMKKVVGGDHLQTTRRSSWLVSVMEASTDAALEMRVE</sequence>
<comment type="caution">
    <text evidence="1">The sequence shown here is derived from an EMBL/GenBank/DDBJ whole genome shotgun (WGS) entry which is preliminary data.</text>
</comment>
<evidence type="ECO:0000313" key="1">
    <source>
        <dbReference type="EMBL" id="GAA0160570.1"/>
    </source>
</evidence>